<dbReference type="SUPFAM" id="SSF52343">
    <property type="entry name" value="Ferredoxin reductase-like, C-terminal NADP-linked domain"/>
    <property type="match status" value="1"/>
</dbReference>
<accession>A0A3B0Z6H4</accession>
<dbReference type="EMBL" id="UOFO01000002">
    <property type="protein sequence ID" value="VAW83162.1"/>
    <property type="molecule type" value="Genomic_DNA"/>
</dbReference>
<dbReference type="PANTHER" id="PTHR47354">
    <property type="entry name" value="NADH OXIDOREDUCTASE HCR"/>
    <property type="match status" value="1"/>
</dbReference>
<evidence type="ECO:0000313" key="2">
    <source>
        <dbReference type="EMBL" id="VAW83162.1"/>
    </source>
</evidence>
<sequence>MNALEKKYRVQVKKIEQLSSDIVSVCLDIDDAFSFQAGQHLNLLAEDGKPRFFSIANAPGVGTYDVELHIREVDKPFGQSLRAAMTECHTLYAQGPFGNFIFHTDSTRPILFIAGGTGFAPIKALMEMYIQQGETRPVFIYWGGRQSCSLYMEALVLSWVKGYNVNYVPVLSDVETGSQWSGRQGYVHNAVLQDFSEITQFDVYANGPPAMVLATRDALFKRGLDEQQFFSDLDSH</sequence>
<dbReference type="PANTHER" id="PTHR47354:SF5">
    <property type="entry name" value="PROTEIN RFBI"/>
    <property type="match status" value="1"/>
</dbReference>
<dbReference type="InterPro" id="IPR050415">
    <property type="entry name" value="MRET"/>
</dbReference>
<dbReference type="PRINTS" id="PR00410">
    <property type="entry name" value="PHEHYDRXLASE"/>
</dbReference>
<evidence type="ECO:0000259" key="1">
    <source>
        <dbReference type="PROSITE" id="PS51384"/>
    </source>
</evidence>
<dbReference type="GO" id="GO:0016491">
    <property type="term" value="F:oxidoreductase activity"/>
    <property type="evidence" value="ECO:0007669"/>
    <property type="project" value="InterPro"/>
</dbReference>
<proteinExistence type="predicted"/>
<dbReference type="AlphaFoldDB" id="A0A3B0Z6H4"/>
<dbReference type="PROSITE" id="PS51384">
    <property type="entry name" value="FAD_FR"/>
    <property type="match status" value="1"/>
</dbReference>
<dbReference type="Gene3D" id="3.40.50.80">
    <property type="entry name" value="Nucleotide-binding domain of ferredoxin-NADP reductase (FNR) module"/>
    <property type="match status" value="1"/>
</dbReference>
<dbReference type="SUPFAM" id="SSF63380">
    <property type="entry name" value="Riboflavin synthase domain-like"/>
    <property type="match status" value="1"/>
</dbReference>
<dbReference type="Pfam" id="PF00175">
    <property type="entry name" value="NAD_binding_1"/>
    <property type="match status" value="1"/>
</dbReference>
<dbReference type="CDD" id="cd06189">
    <property type="entry name" value="flavin_oxioreductase"/>
    <property type="match status" value="1"/>
</dbReference>
<organism evidence="2">
    <name type="scientific">hydrothermal vent metagenome</name>
    <dbReference type="NCBI Taxonomy" id="652676"/>
    <lineage>
        <taxon>unclassified sequences</taxon>
        <taxon>metagenomes</taxon>
        <taxon>ecological metagenomes</taxon>
    </lineage>
</organism>
<dbReference type="Gene3D" id="2.40.30.10">
    <property type="entry name" value="Translation factors"/>
    <property type="match status" value="1"/>
</dbReference>
<dbReference type="InterPro" id="IPR001709">
    <property type="entry name" value="Flavoprot_Pyr_Nucl_cyt_Rdtase"/>
</dbReference>
<dbReference type="InterPro" id="IPR039261">
    <property type="entry name" value="FNR_nucleotide-bd"/>
</dbReference>
<reference evidence="2" key="1">
    <citation type="submission" date="2018-06" db="EMBL/GenBank/DDBJ databases">
        <authorList>
            <person name="Zhirakovskaya E."/>
        </authorList>
    </citation>
    <scope>NUCLEOTIDE SEQUENCE</scope>
</reference>
<protein>
    <recommendedName>
        <fullName evidence="1">FAD-binding FR-type domain-containing protein</fullName>
    </recommendedName>
</protein>
<dbReference type="InterPro" id="IPR017927">
    <property type="entry name" value="FAD-bd_FR_type"/>
</dbReference>
<gene>
    <name evidence="2" type="ORF">MNBD_GAMMA16-455</name>
</gene>
<name>A0A3B0Z6H4_9ZZZZ</name>
<dbReference type="PRINTS" id="PR00371">
    <property type="entry name" value="FPNCR"/>
</dbReference>
<dbReference type="InterPro" id="IPR001433">
    <property type="entry name" value="OxRdtase_FAD/NAD-bd"/>
</dbReference>
<dbReference type="InterPro" id="IPR017938">
    <property type="entry name" value="Riboflavin_synthase-like_b-brl"/>
</dbReference>
<feature type="domain" description="FAD-binding FR-type" evidence="1">
    <location>
        <begin position="5"/>
        <end position="103"/>
    </location>
</feature>